<accession>A0A2P1GNK8</accession>
<dbReference type="EMBL" id="MG600029">
    <property type="protein sequence ID" value="AVM87581.1"/>
    <property type="molecule type" value="Genomic_RNA"/>
</dbReference>
<evidence type="ECO:0000313" key="2">
    <source>
        <dbReference type="EMBL" id="AVM87581.1"/>
    </source>
</evidence>
<organism evidence="2">
    <name type="scientific">Guangdong chinese water snake torovirus</name>
    <dbReference type="NCBI Taxonomy" id="2116383"/>
    <lineage>
        <taxon>Viruses</taxon>
        <taxon>Riboviria</taxon>
        <taxon>Orthornavirae</taxon>
        <taxon>Pisuviricota</taxon>
        <taxon>Pisoniviricetes</taxon>
        <taxon>Nidovirales</taxon>
        <taxon>Tornidovirineae</taxon>
        <taxon>Tobaniviridae</taxon>
        <taxon>Torovirinae</taxon>
        <taxon>Torovirus</taxon>
    </lineage>
</organism>
<proteinExistence type="predicted"/>
<protein>
    <submittedName>
        <fullName evidence="2">Uncharacterized protein</fullName>
    </submittedName>
</protein>
<name>A0A2P1GNK8_9NIDO</name>
<sequence length="215" mass="23695">MLLLLSAIVVVAVATSSTSVSTPTIAIIAPRQQVLQLNCSCVVGFCAVEKSTVVRVFGQIHENTSHYFYAQSIVVVFTNTSFDNICYNITLDKLQNNVYSIPIKDSCQLQIPGNFYLYRGDTPVFTSAGVELCEAKVNMDATLPVVDVNPVIQDFLNQQVHCQNFSYFAKAIAKGPGGGDIFIVSVSVMLVCMGMMIFWLCCRTPTKNIKTNKYY</sequence>
<reference evidence="2" key="1">
    <citation type="journal article" date="2018" name="Nature">
        <title>The evolutionary history of vertebrate RNA viruses.</title>
        <authorList>
            <person name="Shi M."/>
            <person name="Lin X.D."/>
            <person name="Chen X."/>
            <person name="Tian J.H."/>
            <person name="Chen L.J."/>
            <person name="Li K."/>
            <person name="Wang W."/>
            <person name="Eden J.S."/>
            <person name="Shen J.J."/>
            <person name="Liu L."/>
            <person name="Holmes E.C."/>
            <person name="Zhang Y.Z."/>
        </authorList>
    </citation>
    <scope>NUCLEOTIDE SEQUENCE</scope>
    <source>
        <strain evidence="2">LPSF20552</strain>
    </source>
</reference>
<evidence type="ECO:0000256" key="1">
    <source>
        <dbReference type="SAM" id="Phobius"/>
    </source>
</evidence>
<feature type="transmembrane region" description="Helical" evidence="1">
    <location>
        <begin position="181"/>
        <end position="202"/>
    </location>
</feature>
<keyword evidence="1" id="KW-0472">Membrane</keyword>
<keyword evidence="1" id="KW-0812">Transmembrane</keyword>
<keyword evidence="1" id="KW-1133">Transmembrane helix</keyword>